<feature type="signal peptide" evidence="8">
    <location>
        <begin position="1"/>
        <end position="22"/>
    </location>
</feature>
<dbReference type="EMBL" id="LNOI01000008">
    <property type="protein sequence ID" value="KUY15553.1"/>
    <property type="molecule type" value="Genomic_DNA"/>
</dbReference>
<dbReference type="InterPro" id="IPR023997">
    <property type="entry name" value="TonB-dep_OMP_SusC/RagA_CS"/>
</dbReference>
<dbReference type="InterPro" id="IPR036942">
    <property type="entry name" value="Beta-barrel_TonB_sf"/>
</dbReference>
<comment type="similarity">
    <text evidence="7">Belongs to the TonB-dependent receptor family.</text>
</comment>
<evidence type="ECO:0000256" key="5">
    <source>
        <dbReference type="ARBA" id="ARBA00023136"/>
    </source>
</evidence>
<dbReference type="InterPro" id="IPR039426">
    <property type="entry name" value="TonB-dep_rcpt-like"/>
</dbReference>
<dbReference type="GO" id="GO:0009279">
    <property type="term" value="C:cell outer membrane"/>
    <property type="evidence" value="ECO:0007669"/>
    <property type="project" value="UniProtKB-SubCell"/>
</dbReference>
<accession>A0AAP1BT59</accession>
<proteinExistence type="inferred from homology"/>
<keyword evidence="3 7" id="KW-1134">Transmembrane beta strand</keyword>
<keyword evidence="6 7" id="KW-0998">Cell outer membrane</keyword>
<dbReference type="NCBIfam" id="TIGR04057">
    <property type="entry name" value="SusC_RagA_signa"/>
    <property type="match status" value="1"/>
</dbReference>
<evidence type="ECO:0000313" key="11">
    <source>
        <dbReference type="Proteomes" id="UP000064412"/>
    </source>
</evidence>
<name>A0AAP1BT59_ELIMR</name>
<evidence type="ECO:0000256" key="6">
    <source>
        <dbReference type="ARBA" id="ARBA00023237"/>
    </source>
</evidence>
<evidence type="ECO:0000313" key="10">
    <source>
        <dbReference type="EMBL" id="KUY15553.1"/>
    </source>
</evidence>
<dbReference type="InterPro" id="IPR037066">
    <property type="entry name" value="Plug_dom_sf"/>
</dbReference>
<protein>
    <submittedName>
        <fullName evidence="10">SusC/RagA family TonB-linked outer membrane protein</fullName>
    </submittedName>
</protein>
<evidence type="ECO:0000256" key="4">
    <source>
        <dbReference type="ARBA" id="ARBA00022692"/>
    </source>
</evidence>
<keyword evidence="8" id="KW-0732">Signal</keyword>
<feature type="chain" id="PRO_5044474525" evidence="8">
    <location>
        <begin position="23"/>
        <end position="951"/>
    </location>
</feature>
<evidence type="ECO:0000256" key="2">
    <source>
        <dbReference type="ARBA" id="ARBA00022448"/>
    </source>
</evidence>
<feature type="domain" description="TonB-dependent receptor plug" evidence="9">
    <location>
        <begin position="49"/>
        <end position="158"/>
    </location>
</feature>
<gene>
    <name evidence="10" type="ORF">ATB95_15770</name>
</gene>
<dbReference type="RefSeq" id="WP_059345666.1">
    <property type="nucleotide sequence ID" value="NZ_CP140570.1"/>
</dbReference>
<dbReference type="Pfam" id="PF07715">
    <property type="entry name" value="Plug"/>
    <property type="match status" value="1"/>
</dbReference>
<comment type="caution">
    <text evidence="10">The sequence shown here is derived from an EMBL/GenBank/DDBJ whole genome shotgun (WGS) entry which is preliminary data.</text>
</comment>
<keyword evidence="2 7" id="KW-0813">Transport</keyword>
<evidence type="ECO:0000256" key="3">
    <source>
        <dbReference type="ARBA" id="ARBA00022452"/>
    </source>
</evidence>
<dbReference type="NCBIfam" id="TIGR04056">
    <property type="entry name" value="OMP_RagA_SusC"/>
    <property type="match status" value="1"/>
</dbReference>
<dbReference type="Gene3D" id="2.40.170.20">
    <property type="entry name" value="TonB-dependent receptor, beta-barrel domain"/>
    <property type="match status" value="1"/>
</dbReference>
<keyword evidence="5 7" id="KW-0472">Membrane</keyword>
<dbReference type="Gene3D" id="2.170.130.10">
    <property type="entry name" value="TonB-dependent receptor, plug domain"/>
    <property type="match status" value="1"/>
</dbReference>
<evidence type="ECO:0000259" key="9">
    <source>
        <dbReference type="Pfam" id="PF07715"/>
    </source>
</evidence>
<keyword evidence="4 7" id="KW-0812">Transmembrane</keyword>
<dbReference type="SUPFAM" id="SSF56935">
    <property type="entry name" value="Porins"/>
    <property type="match status" value="1"/>
</dbReference>
<dbReference type="AlphaFoldDB" id="A0AAP1BT59"/>
<sequence length="951" mass="105202">MNVKFKVLSAGVLFFIGQSVMAQKAKKDTATTKNIQEVVVLGYSKTATKAKSTAASTTVSAETLENRPNASFLNSLQGQAPGISINSSSGTPGSGKIDVMVRGLSSLNASTDPLYVIDGLATSATQFRNLNTNDIETISVLRDAAATSIYGNRGANGVVVITTKVGKYNSALTISYDATTGISTMPSEKYHLSNANQYLKIGQIAGTGITDEEIAANTVDTNWKKVFFRAGLTQQHNLGFKFGGKNVSVYSSLGYLEQEGMVPTTDFKRFTFRNNINGRSDNGKFTYSTQIALGYSRRHELQQETNTGLNSNIAQNPLHGYLLGDPTLASGLFTSSQNMFDKIGTNTNGNRFAWLLEDYLRPNNFPSYTDENSILANVALNYKITDEFSIGNKTGFDYKQSDVVFARAPWSYLALNDKARNRTDFAGSEALTSIKDFTFNNVLNVSYKKNFGDHSLDVGAYLEYIKAHYLWKRQVQTGLNPTNWLPGAGTGYVPFNPDNPNQYVPQIGAQKINAGSLAYFLTLDYDYDGKYGFSGVVRRDGTYRFTEGNKWGTFWSVAGRWNVDKESFMEGSTFDMLKLRASYGTQGNQNLIPPVNNLNPMFTAINLGLDLNGFGSGYLNIPSYFFNQLGNPNLQWEKISHLDVGVDFRLLNRKLEGTVDYYIKNTDNMFNKLKLSSVTGQYELDANNGKLRNTGVELMLRYNILNNKDYRLSVFANAAYNKNKIVQLAEGDALLANGDLINAVGDMAYQWNLYRYAGVNKETGEMQFYAKDGSITEAPTDQDRVKTGKSYFPKYQGGFGLNANYKGFYLDALFSWQAAAWQFDNTLAWLYDASAIGVTNLSSDMLDSWTPDNKNASMPSLNANNTGVDGSSDRYLKSTAFVKLKSLTIGYTVPRSVLGNMPVKSLKVFLQGENLVTWSKWRGLDPEGINRYSLSVYPNPRTVSFGVNVEF</sequence>
<evidence type="ECO:0000256" key="7">
    <source>
        <dbReference type="PROSITE-ProRule" id="PRU01360"/>
    </source>
</evidence>
<dbReference type="Proteomes" id="UP000064412">
    <property type="component" value="Unassembled WGS sequence"/>
</dbReference>
<dbReference type="PROSITE" id="PS52016">
    <property type="entry name" value="TONB_DEPENDENT_REC_3"/>
    <property type="match status" value="1"/>
</dbReference>
<evidence type="ECO:0000256" key="1">
    <source>
        <dbReference type="ARBA" id="ARBA00004571"/>
    </source>
</evidence>
<reference evidence="10 11" key="1">
    <citation type="submission" date="2015-11" db="EMBL/GenBank/DDBJ databases">
        <authorList>
            <person name="Nicholson A.C."/>
            <person name="Humrighouse B.W."/>
            <person name="Graziano J."/>
            <person name="Lasker B."/>
            <person name="Whitney A.M."/>
            <person name="Mcquiston J.R."/>
        </authorList>
    </citation>
    <scope>NUCLEOTIDE SEQUENCE [LARGE SCALE GENOMIC DNA]</scope>
    <source>
        <strain evidence="10 11">G4071</strain>
    </source>
</reference>
<dbReference type="InterPro" id="IPR023996">
    <property type="entry name" value="TonB-dep_OMP_SusC/RagA"/>
</dbReference>
<evidence type="ECO:0000256" key="8">
    <source>
        <dbReference type="SAM" id="SignalP"/>
    </source>
</evidence>
<comment type="subcellular location">
    <subcellularLocation>
        <location evidence="1 7">Cell outer membrane</location>
        <topology evidence="1 7">Multi-pass membrane protein</topology>
    </subcellularLocation>
</comment>
<dbReference type="InterPro" id="IPR012910">
    <property type="entry name" value="Plug_dom"/>
</dbReference>
<organism evidence="10 11">
    <name type="scientific">Elizabethkingia miricola</name>
    <name type="common">Chryseobacterium miricola</name>
    <dbReference type="NCBI Taxonomy" id="172045"/>
    <lineage>
        <taxon>Bacteria</taxon>
        <taxon>Pseudomonadati</taxon>
        <taxon>Bacteroidota</taxon>
        <taxon>Flavobacteriia</taxon>
        <taxon>Flavobacteriales</taxon>
        <taxon>Weeksellaceae</taxon>
        <taxon>Elizabethkingia</taxon>
    </lineage>
</organism>